<comment type="caution">
    <text evidence="1">The sequence shown here is derived from an EMBL/GenBank/DDBJ whole genome shotgun (WGS) entry which is preliminary data.</text>
</comment>
<feature type="non-terminal residue" evidence="1">
    <location>
        <position position="128"/>
    </location>
</feature>
<evidence type="ECO:0000313" key="1">
    <source>
        <dbReference type="EMBL" id="CAI9558973.1"/>
    </source>
</evidence>
<protein>
    <submittedName>
        <fullName evidence="1">Uncharacterized protein</fullName>
    </submittedName>
</protein>
<evidence type="ECO:0000313" key="2">
    <source>
        <dbReference type="Proteomes" id="UP001162483"/>
    </source>
</evidence>
<sequence length="128" mass="14595">MQPHRRALPQPCFTVGTIYFSSYSSPLRHHTVLKPSIPKNIYLGLITPKYRVPVVFFFFLAWALANSRQAFLCMGFRSGFLHGRHPCQPFLCSILLFVSREASTPVWLSTSLANCSELAWRFSSTLLI</sequence>
<reference evidence="1" key="1">
    <citation type="submission" date="2023-05" db="EMBL/GenBank/DDBJ databases">
        <authorList>
            <person name="Stuckert A."/>
        </authorList>
    </citation>
    <scope>NUCLEOTIDE SEQUENCE</scope>
</reference>
<proteinExistence type="predicted"/>
<gene>
    <name evidence="1" type="ORF">SPARVUS_LOCUS4999453</name>
</gene>
<name>A0ABN9CG46_9NEOB</name>
<dbReference type="Proteomes" id="UP001162483">
    <property type="component" value="Unassembled WGS sequence"/>
</dbReference>
<accession>A0ABN9CG46</accession>
<dbReference type="EMBL" id="CATNWA010009921">
    <property type="protein sequence ID" value="CAI9558973.1"/>
    <property type="molecule type" value="Genomic_DNA"/>
</dbReference>
<keyword evidence="2" id="KW-1185">Reference proteome</keyword>
<organism evidence="1 2">
    <name type="scientific">Staurois parvus</name>
    <dbReference type="NCBI Taxonomy" id="386267"/>
    <lineage>
        <taxon>Eukaryota</taxon>
        <taxon>Metazoa</taxon>
        <taxon>Chordata</taxon>
        <taxon>Craniata</taxon>
        <taxon>Vertebrata</taxon>
        <taxon>Euteleostomi</taxon>
        <taxon>Amphibia</taxon>
        <taxon>Batrachia</taxon>
        <taxon>Anura</taxon>
        <taxon>Neobatrachia</taxon>
        <taxon>Ranoidea</taxon>
        <taxon>Ranidae</taxon>
        <taxon>Staurois</taxon>
    </lineage>
</organism>